<sequence>MTDLSALIGLLQVTGVPLPGCSMSDEEALRYARKNFPNGNFCLVRDWMWLDIETTDAQRHALEKTQRQPALIYAHQVIFDSERRWDVGDFVRTSLLHQFSEGFHFRTLNSVYLLLGPGTRKPASADTISCLI</sequence>
<comment type="caution">
    <text evidence="2">The sequence shown here is derived from an EMBL/GenBank/DDBJ whole genome shotgun (WGS) entry which is preliminary data.</text>
</comment>
<name>A0AB37ZGZ7_9PSED</name>
<keyword evidence="3" id="KW-1185">Reference proteome</keyword>
<feature type="domain" description="DUF6957" evidence="1">
    <location>
        <begin position="20"/>
        <end position="128"/>
    </location>
</feature>
<proteinExistence type="predicted"/>
<reference evidence="2 3" key="1">
    <citation type="submission" date="2016-10" db="EMBL/GenBank/DDBJ databases">
        <authorList>
            <person name="Varghese N."/>
            <person name="Submissions S."/>
        </authorList>
    </citation>
    <scope>NUCLEOTIDE SEQUENCE [LARGE SCALE GENOMIC DNA]</scope>
    <source>
        <strain evidence="2 3">DSM 17833</strain>
    </source>
</reference>
<protein>
    <recommendedName>
        <fullName evidence="1">DUF6957 domain-containing protein</fullName>
    </recommendedName>
</protein>
<dbReference type="Pfam" id="PF22275">
    <property type="entry name" value="DUF6957"/>
    <property type="match status" value="1"/>
</dbReference>
<organism evidence="2 3">
    <name type="scientific">Pseudomonas peli</name>
    <dbReference type="NCBI Taxonomy" id="592361"/>
    <lineage>
        <taxon>Bacteria</taxon>
        <taxon>Pseudomonadati</taxon>
        <taxon>Pseudomonadota</taxon>
        <taxon>Gammaproteobacteria</taxon>
        <taxon>Pseudomonadales</taxon>
        <taxon>Pseudomonadaceae</taxon>
        <taxon>Pseudomonas</taxon>
    </lineage>
</organism>
<dbReference type="EMBL" id="FMTL01000007">
    <property type="protein sequence ID" value="SCW87721.1"/>
    <property type="molecule type" value="Genomic_DNA"/>
</dbReference>
<evidence type="ECO:0000313" key="3">
    <source>
        <dbReference type="Proteomes" id="UP000242418"/>
    </source>
</evidence>
<gene>
    <name evidence="2" type="ORF">SAMN05216370_4242</name>
</gene>
<evidence type="ECO:0000259" key="1">
    <source>
        <dbReference type="Pfam" id="PF22275"/>
    </source>
</evidence>
<dbReference type="InterPro" id="IPR054232">
    <property type="entry name" value="DUF6957"/>
</dbReference>
<dbReference type="AlphaFoldDB" id="A0AB37ZGZ7"/>
<dbReference type="Proteomes" id="UP000242418">
    <property type="component" value="Unassembled WGS sequence"/>
</dbReference>
<accession>A0AB37ZGZ7</accession>
<evidence type="ECO:0000313" key="2">
    <source>
        <dbReference type="EMBL" id="SCW87721.1"/>
    </source>
</evidence>